<proteinExistence type="predicted"/>
<sequence>MYTIPLEVPIGNFLNFQVAKRPENKGKLIVTTVNSYGERYLSTVLYSDIREEAEAMDTMTLEESVARARSYLGL</sequence>
<organism evidence="1 2">
    <name type="scientific">Oesophagostomum dentatum</name>
    <name type="common">Nodular worm</name>
    <dbReference type="NCBI Taxonomy" id="61180"/>
    <lineage>
        <taxon>Eukaryota</taxon>
        <taxon>Metazoa</taxon>
        <taxon>Ecdysozoa</taxon>
        <taxon>Nematoda</taxon>
        <taxon>Chromadorea</taxon>
        <taxon>Rhabditida</taxon>
        <taxon>Rhabditina</taxon>
        <taxon>Rhabditomorpha</taxon>
        <taxon>Strongyloidea</taxon>
        <taxon>Strongylidae</taxon>
        <taxon>Oesophagostomum</taxon>
    </lineage>
</organism>
<protein>
    <submittedName>
        <fullName evidence="1">Uncharacterized protein</fullName>
    </submittedName>
</protein>
<evidence type="ECO:0000313" key="2">
    <source>
        <dbReference type="Proteomes" id="UP000053660"/>
    </source>
</evidence>
<gene>
    <name evidence="1" type="ORF">OESDEN_12798</name>
</gene>
<dbReference type="Gene3D" id="3.40.50.1100">
    <property type="match status" value="1"/>
</dbReference>
<dbReference type="EMBL" id="KN557777">
    <property type="protein sequence ID" value="KHJ87430.1"/>
    <property type="molecule type" value="Genomic_DNA"/>
</dbReference>
<name>A0A0B1SW44_OESDE</name>
<reference evidence="1 2" key="1">
    <citation type="submission" date="2014-03" db="EMBL/GenBank/DDBJ databases">
        <title>Draft genome of the hookworm Oesophagostomum dentatum.</title>
        <authorList>
            <person name="Mitreva M."/>
        </authorList>
    </citation>
    <scope>NUCLEOTIDE SEQUENCE [LARGE SCALE GENOMIC DNA]</scope>
    <source>
        <strain evidence="1 2">OD-Hann</strain>
    </source>
</reference>
<keyword evidence="2" id="KW-1185">Reference proteome</keyword>
<evidence type="ECO:0000313" key="1">
    <source>
        <dbReference type="EMBL" id="KHJ87430.1"/>
    </source>
</evidence>
<dbReference type="AlphaFoldDB" id="A0A0B1SW44"/>
<dbReference type="InterPro" id="IPR036052">
    <property type="entry name" value="TrpB-like_PALP_sf"/>
</dbReference>
<dbReference type="Proteomes" id="UP000053660">
    <property type="component" value="Unassembled WGS sequence"/>
</dbReference>
<accession>A0A0B1SW44</accession>
<dbReference type="OrthoDB" id="5857320at2759"/>